<protein>
    <recommendedName>
        <fullName evidence="4">Heterokaryon incompatibility domain-containing protein</fullName>
    </recommendedName>
</protein>
<dbReference type="OMA" id="CMATIID"/>
<reference evidence="2 3" key="1">
    <citation type="submission" date="2015-01" db="EMBL/GenBank/DDBJ databases">
        <title>The Genome Sequence of Exophiala mesophila CBS40295.</title>
        <authorList>
            <consortium name="The Broad Institute Genomics Platform"/>
            <person name="Cuomo C."/>
            <person name="de Hoog S."/>
            <person name="Gorbushina A."/>
            <person name="Stielow B."/>
            <person name="Teixiera M."/>
            <person name="Abouelleil A."/>
            <person name="Chapman S.B."/>
            <person name="Priest M."/>
            <person name="Young S.K."/>
            <person name="Wortman J."/>
            <person name="Nusbaum C."/>
            <person name="Birren B."/>
        </authorList>
    </citation>
    <scope>NUCLEOTIDE SEQUENCE [LARGE SCALE GENOMIC DNA]</scope>
    <source>
        <strain evidence="2 3">CBS 40295</strain>
    </source>
</reference>
<feature type="compositionally biased region" description="Acidic residues" evidence="1">
    <location>
        <begin position="824"/>
        <end position="851"/>
    </location>
</feature>
<keyword evidence="3" id="KW-1185">Reference proteome</keyword>
<dbReference type="GeneID" id="27319509"/>
<dbReference type="EMBL" id="KN847520">
    <property type="protein sequence ID" value="KIV97969.1"/>
    <property type="molecule type" value="Genomic_DNA"/>
</dbReference>
<gene>
    <name evidence="2" type="ORF">PV10_01664</name>
</gene>
<name>A0A0D1ZVH3_EXOME</name>
<proteinExistence type="predicted"/>
<dbReference type="RefSeq" id="XP_016229543.1">
    <property type="nucleotide sequence ID" value="XM_016365894.1"/>
</dbReference>
<dbReference type="VEuPathDB" id="FungiDB:PV10_01664"/>
<dbReference type="PANTHER" id="PTHR39596">
    <property type="match status" value="1"/>
</dbReference>
<dbReference type="OrthoDB" id="2426273at2759"/>
<dbReference type="STRING" id="212818.A0A0D1ZVH3"/>
<feature type="region of interest" description="Disordered" evidence="1">
    <location>
        <begin position="811"/>
        <end position="886"/>
    </location>
</feature>
<evidence type="ECO:0000313" key="2">
    <source>
        <dbReference type="EMBL" id="KIV97969.1"/>
    </source>
</evidence>
<sequence length="947" mass="106862">MNHFPLPQGKGHIRIPNLTRSDYISGEGRFHGFPTRQGWSIQQLEDIHSLAGRPGSDVSIPEFFQNWLFFGCAIEVFSISGVVVSQSDLLDNDRQYVNTRRLPSLIRQWRQRAQQTGNKNSATIIQWATKTALILKKVSDYVDLYCIPYSDSKRGRQILQHRHPNVPLPEKVWVSIIALGHTLTEAMLSIYGIVRTRNKWGSSSLLKQKMLNRGWCPMDVQRSLRDMGVDGHYYIAKSSNLEVNISHDRCTQSQCFARNIDEVTYQQKHCCESGKCNMVLVDEDLLCKIIDAGQVPVCSWDQSKKRLSLKSSTIEKRGSSSLPFLAISHVWSDGLGNPHHNGLYQCQLDQLQAMVKAAATDHKLKGQPVHFWIDTLAVPVRDTPEMKERRMRCIRQMASIYKGAVGTLVLSANLRQIPSDAPEHERGLALYLTNWVRRLWTFQEGMLSEKILLQFADKVINMDHMICPEVGRSITRGRCVTFPKQASVAATSSLFILRDILRDKMFEMMGPMYARVGPLAPAISALQFRSTSKLSDETICLGALMRLRIARLLEVDKDIIKEYSAKGVQLEKVSDHERAERRMETFLSMVRVFPHDIIFNSHTRLTRDGFRWAPSSFLGIPSGGFTATVEGSFTTFDKQQSGLSYTGSGFIATMPCGSKNGQPLDGDLLVRLPMPNTKLLEVVVRKRKARGELLGNTWPTGRKYAFILRRPLQAGESQSSNASKLPKTPTNGPELEVWFETLFAELNNDHHEIDVVVGTVVHGDEEYGSPKDVTTIRHEFLANLTVLNPSALPEQGLDELELLKRLGINHSRRSGHEQAQDSPSTDEDEEESTTDDDDDDDDSLDSFDSAEFDLKEDFETSSDCSEDPDRYGDVGTGAGDETQRKDSVNFLDDTLSEKEWYENTIEDSDSEYEDVTLSFKEICAPAETPLIETEGVLKGQWTDWLIR</sequence>
<dbReference type="AlphaFoldDB" id="A0A0D1ZVH3"/>
<accession>A0A0D1ZVH3</accession>
<organism evidence="2 3">
    <name type="scientific">Exophiala mesophila</name>
    <name type="common">Black yeast-like fungus</name>
    <dbReference type="NCBI Taxonomy" id="212818"/>
    <lineage>
        <taxon>Eukaryota</taxon>
        <taxon>Fungi</taxon>
        <taxon>Dikarya</taxon>
        <taxon>Ascomycota</taxon>
        <taxon>Pezizomycotina</taxon>
        <taxon>Eurotiomycetes</taxon>
        <taxon>Chaetothyriomycetidae</taxon>
        <taxon>Chaetothyriales</taxon>
        <taxon>Herpotrichiellaceae</taxon>
        <taxon>Exophiala</taxon>
    </lineage>
</organism>
<dbReference type="PANTHER" id="PTHR39596:SF3">
    <property type="entry name" value="HETEROKARYON INCOMPATIBILITY DOMAIN-CONTAINING PROTEIN"/>
    <property type="match status" value="1"/>
</dbReference>
<evidence type="ECO:0000256" key="1">
    <source>
        <dbReference type="SAM" id="MobiDB-lite"/>
    </source>
</evidence>
<dbReference type="Proteomes" id="UP000054302">
    <property type="component" value="Unassembled WGS sequence"/>
</dbReference>
<dbReference type="HOGENOM" id="CLU_009388_4_0_1"/>
<evidence type="ECO:0008006" key="4">
    <source>
        <dbReference type="Google" id="ProtNLM"/>
    </source>
</evidence>
<evidence type="ECO:0000313" key="3">
    <source>
        <dbReference type="Proteomes" id="UP000054302"/>
    </source>
</evidence>